<keyword evidence="2" id="KW-1185">Reference proteome</keyword>
<organism evidence="1 2">
    <name type="scientific">Pseudonocardia zijingensis</name>
    <dbReference type="NCBI Taxonomy" id="153376"/>
    <lineage>
        <taxon>Bacteria</taxon>
        <taxon>Bacillati</taxon>
        <taxon>Actinomycetota</taxon>
        <taxon>Actinomycetes</taxon>
        <taxon>Pseudonocardiales</taxon>
        <taxon>Pseudonocardiaceae</taxon>
        <taxon>Pseudonocardia</taxon>
    </lineage>
</organism>
<evidence type="ECO:0000313" key="1">
    <source>
        <dbReference type="EMBL" id="GAA0933478.1"/>
    </source>
</evidence>
<sequence length="169" mass="18322">MAGTLYSRTVVTSCRHRLPFPETYLAVAGVGTACHYPVPVPSVDVVDETFLAVPPAVVATEFAVPSRWPLLWPDLDLQVMADRGVEGIRWTVRGALVGSMEVWLEPVLDGTVLHYYLRADPQGPDGAPRPAPPRRAAAEAMRRRLAAKAIAFACKDRLEAGREPGEPPG</sequence>
<accession>A0ABN1PUJ8</accession>
<proteinExistence type="predicted"/>
<dbReference type="Proteomes" id="UP001499967">
    <property type="component" value="Unassembled WGS sequence"/>
</dbReference>
<name>A0ABN1PUJ8_9PSEU</name>
<evidence type="ECO:0000313" key="2">
    <source>
        <dbReference type="Proteomes" id="UP001499967"/>
    </source>
</evidence>
<gene>
    <name evidence="1" type="ORF">GCM10009559_23200</name>
</gene>
<protein>
    <recommendedName>
        <fullName evidence="3">Polyketide cyclase / dehydrase and lipid transport</fullName>
    </recommendedName>
</protein>
<comment type="caution">
    <text evidence="1">The sequence shown here is derived from an EMBL/GenBank/DDBJ whole genome shotgun (WGS) entry which is preliminary data.</text>
</comment>
<reference evidence="1 2" key="1">
    <citation type="journal article" date="2019" name="Int. J. Syst. Evol. Microbiol.">
        <title>The Global Catalogue of Microorganisms (GCM) 10K type strain sequencing project: providing services to taxonomists for standard genome sequencing and annotation.</title>
        <authorList>
            <consortium name="The Broad Institute Genomics Platform"/>
            <consortium name="The Broad Institute Genome Sequencing Center for Infectious Disease"/>
            <person name="Wu L."/>
            <person name="Ma J."/>
        </authorList>
    </citation>
    <scope>NUCLEOTIDE SEQUENCE [LARGE SCALE GENOMIC DNA]</scope>
    <source>
        <strain evidence="1 2">JCM 11117</strain>
    </source>
</reference>
<dbReference type="EMBL" id="BAAAHP010000067">
    <property type="protein sequence ID" value="GAA0933478.1"/>
    <property type="molecule type" value="Genomic_DNA"/>
</dbReference>
<evidence type="ECO:0008006" key="3">
    <source>
        <dbReference type="Google" id="ProtNLM"/>
    </source>
</evidence>